<feature type="transmembrane region" description="Helical" evidence="8">
    <location>
        <begin position="91"/>
        <end position="113"/>
    </location>
</feature>
<dbReference type="Proteomes" id="UP000177187">
    <property type="component" value="Unassembled WGS sequence"/>
</dbReference>
<dbReference type="GO" id="GO:0009103">
    <property type="term" value="P:lipopolysaccharide biosynthetic process"/>
    <property type="evidence" value="ECO:0007669"/>
    <property type="project" value="UniProtKB-ARBA"/>
</dbReference>
<feature type="transmembrane region" description="Helical" evidence="8">
    <location>
        <begin position="412"/>
        <end position="429"/>
    </location>
</feature>
<sequence length="430" mass="46258">MIERSVKNDFRRDAKLLLALILVALAARVIYALDYSGSPLYHFPIIDAGYHSFLARLGAEGAAMPGGPFFKPPLYVWFLTDLYSSVGGKSIAAAHVFNTLLGLGVVALTFLWGRKLFGRTPAFAAALFVALYDLGPFFEEQALSVTLETFTYLLSLALFVNAWEEGLGWEKRKARLVWAGIALGFGALARPNLLLFLPVAAALGLFYGLRDEKYAWRRALAAALIPLGLALAVILPATLHNLFESGKLVLVSANGGVNFFIGNGPEADGFSSVPPGMAWRQLATDSDLSGAGGLADGGYWYSRGLDAVFASPGRAIGLFFKKALGFFNAADVSSNVNIGWARGQSLWLRFNPLRWWLATPFGLAGLVTALGRDRGRMLTNPGAGRGLTILVAFAVTYVVGVVAFFVTSRYRMPLLPVMALLGAGFVAYLV</sequence>
<dbReference type="Pfam" id="PF13231">
    <property type="entry name" value="PMT_2"/>
    <property type="match status" value="1"/>
</dbReference>
<evidence type="ECO:0000256" key="7">
    <source>
        <dbReference type="ARBA" id="ARBA00023136"/>
    </source>
</evidence>
<evidence type="ECO:0000256" key="3">
    <source>
        <dbReference type="ARBA" id="ARBA00022676"/>
    </source>
</evidence>
<keyword evidence="3" id="KW-0328">Glycosyltransferase</keyword>
<accession>A0A1F5FH15</accession>
<dbReference type="AlphaFoldDB" id="A0A1F5FH15"/>
<dbReference type="GO" id="GO:0005886">
    <property type="term" value="C:plasma membrane"/>
    <property type="evidence" value="ECO:0007669"/>
    <property type="project" value="UniProtKB-SubCell"/>
</dbReference>
<evidence type="ECO:0000313" key="11">
    <source>
        <dbReference type="Proteomes" id="UP000177187"/>
    </source>
</evidence>
<feature type="transmembrane region" description="Helical" evidence="8">
    <location>
        <begin position="120"/>
        <end position="138"/>
    </location>
</feature>
<protein>
    <recommendedName>
        <fullName evidence="9">Glycosyltransferase RgtA/B/C/D-like domain-containing protein</fullName>
    </recommendedName>
</protein>
<keyword evidence="2" id="KW-1003">Cell membrane</keyword>
<feature type="transmembrane region" description="Helical" evidence="8">
    <location>
        <begin position="176"/>
        <end position="207"/>
    </location>
</feature>
<organism evidence="10 11">
    <name type="scientific">Candidatus Coatesbacteria bacterium RBG_13_66_14</name>
    <dbReference type="NCBI Taxonomy" id="1817816"/>
    <lineage>
        <taxon>Bacteria</taxon>
        <taxon>Candidatus Coatesiibacteriota</taxon>
    </lineage>
</organism>
<keyword evidence="4" id="KW-0808">Transferase</keyword>
<dbReference type="PANTHER" id="PTHR33908">
    <property type="entry name" value="MANNOSYLTRANSFERASE YKCB-RELATED"/>
    <property type="match status" value="1"/>
</dbReference>
<keyword evidence="7 8" id="KW-0472">Membrane</keyword>
<evidence type="ECO:0000256" key="8">
    <source>
        <dbReference type="SAM" id="Phobius"/>
    </source>
</evidence>
<feature type="transmembrane region" description="Helical" evidence="8">
    <location>
        <begin position="219"/>
        <end position="239"/>
    </location>
</feature>
<dbReference type="InterPro" id="IPR038731">
    <property type="entry name" value="RgtA/B/C-like"/>
</dbReference>
<keyword evidence="5 8" id="KW-0812">Transmembrane</keyword>
<evidence type="ECO:0000256" key="4">
    <source>
        <dbReference type="ARBA" id="ARBA00022679"/>
    </source>
</evidence>
<feature type="transmembrane region" description="Helical" evidence="8">
    <location>
        <begin position="383"/>
        <end position="406"/>
    </location>
</feature>
<dbReference type="EMBL" id="MFAF01000023">
    <property type="protein sequence ID" value="OGD78852.1"/>
    <property type="molecule type" value="Genomic_DNA"/>
</dbReference>
<evidence type="ECO:0000256" key="6">
    <source>
        <dbReference type="ARBA" id="ARBA00022989"/>
    </source>
</evidence>
<evidence type="ECO:0000256" key="5">
    <source>
        <dbReference type="ARBA" id="ARBA00022692"/>
    </source>
</evidence>
<name>A0A1F5FH15_9BACT</name>
<evidence type="ECO:0000256" key="2">
    <source>
        <dbReference type="ARBA" id="ARBA00022475"/>
    </source>
</evidence>
<reference evidence="10 11" key="1">
    <citation type="journal article" date="2016" name="Nat. Commun.">
        <title>Thousands of microbial genomes shed light on interconnected biogeochemical processes in an aquifer system.</title>
        <authorList>
            <person name="Anantharaman K."/>
            <person name="Brown C.T."/>
            <person name="Hug L.A."/>
            <person name="Sharon I."/>
            <person name="Castelle C.J."/>
            <person name="Probst A.J."/>
            <person name="Thomas B.C."/>
            <person name="Singh A."/>
            <person name="Wilkins M.J."/>
            <person name="Karaoz U."/>
            <person name="Brodie E.L."/>
            <person name="Williams K.H."/>
            <person name="Hubbard S.S."/>
            <person name="Banfield J.F."/>
        </authorList>
    </citation>
    <scope>NUCLEOTIDE SEQUENCE [LARGE SCALE GENOMIC DNA]</scope>
</reference>
<keyword evidence="6 8" id="KW-1133">Transmembrane helix</keyword>
<feature type="domain" description="Glycosyltransferase RgtA/B/C/D-like" evidence="9">
    <location>
        <begin position="71"/>
        <end position="236"/>
    </location>
</feature>
<dbReference type="GO" id="GO:0016763">
    <property type="term" value="F:pentosyltransferase activity"/>
    <property type="evidence" value="ECO:0007669"/>
    <property type="project" value="TreeGrafter"/>
</dbReference>
<dbReference type="PANTHER" id="PTHR33908:SF11">
    <property type="entry name" value="MEMBRANE PROTEIN"/>
    <property type="match status" value="1"/>
</dbReference>
<feature type="transmembrane region" description="Helical" evidence="8">
    <location>
        <begin position="353"/>
        <end position="371"/>
    </location>
</feature>
<gene>
    <name evidence="10" type="ORF">A2Y64_01225</name>
</gene>
<dbReference type="InterPro" id="IPR050297">
    <property type="entry name" value="LipidA_mod_glycosyltrf_83"/>
</dbReference>
<comment type="subcellular location">
    <subcellularLocation>
        <location evidence="1">Cell membrane</location>
        <topology evidence="1">Multi-pass membrane protein</topology>
    </subcellularLocation>
</comment>
<evidence type="ECO:0000313" key="10">
    <source>
        <dbReference type="EMBL" id="OGD78852.1"/>
    </source>
</evidence>
<feature type="non-terminal residue" evidence="10">
    <location>
        <position position="430"/>
    </location>
</feature>
<proteinExistence type="predicted"/>
<evidence type="ECO:0000256" key="1">
    <source>
        <dbReference type="ARBA" id="ARBA00004651"/>
    </source>
</evidence>
<dbReference type="STRING" id="1817816.A2Y64_01225"/>
<comment type="caution">
    <text evidence="10">The sequence shown here is derived from an EMBL/GenBank/DDBJ whole genome shotgun (WGS) entry which is preliminary data.</text>
</comment>
<evidence type="ECO:0000259" key="9">
    <source>
        <dbReference type="Pfam" id="PF13231"/>
    </source>
</evidence>